<dbReference type="RefSeq" id="WP_345462921.1">
    <property type="nucleotide sequence ID" value="NZ_BAABRP010000003.1"/>
</dbReference>
<dbReference type="InterPro" id="IPR029063">
    <property type="entry name" value="SAM-dependent_MTases_sf"/>
</dbReference>
<proteinExistence type="predicted"/>
<dbReference type="InterPro" id="IPR050508">
    <property type="entry name" value="Methyltransf_Superfamily"/>
</dbReference>
<reference evidence="2 3" key="1">
    <citation type="submission" date="2024-02" db="EMBL/GenBank/DDBJ databases">
        <title>Deinococcus carri NBRC 110142.</title>
        <authorList>
            <person name="Ichikawa N."/>
            <person name="Katano-Makiyama Y."/>
            <person name="Hidaka K."/>
        </authorList>
    </citation>
    <scope>NUCLEOTIDE SEQUENCE [LARGE SCALE GENOMIC DNA]</scope>
    <source>
        <strain evidence="2 3">NBRC 110142</strain>
    </source>
</reference>
<evidence type="ECO:0000259" key="1">
    <source>
        <dbReference type="Pfam" id="PF08241"/>
    </source>
</evidence>
<dbReference type="GO" id="GO:0008168">
    <property type="term" value="F:methyltransferase activity"/>
    <property type="evidence" value="ECO:0007669"/>
    <property type="project" value="UniProtKB-KW"/>
</dbReference>
<keyword evidence="2" id="KW-0489">Methyltransferase</keyword>
<dbReference type="Gene3D" id="3.40.50.150">
    <property type="entry name" value="Vaccinia Virus protein VP39"/>
    <property type="match status" value="1"/>
</dbReference>
<dbReference type="PANTHER" id="PTHR42912:SF93">
    <property type="entry name" value="N6-ADENOSINE-METHYLTRANSFERASE TMT1A"/>
    <property type="match status" value="1"/>
</dbReference>
<keyword evidence="2" id="KW-0808">Transferase</keyword>
<organism evidence="2 3">
    <name type="scientific">Deinococcus carri</name>
    <dbReference type="NCBI Taxonomy" id="1211323"/>
    <lineage>
        <taxon>Bacteria</taxon>
        <taxon>Thermotogati</taxon>
        <taxon>Deinococcota</taxon>
        <taxon>Deinococci</taxon>
        <taxon>Deinococcales</taxon>
        <taxon>Deinococcaceae</taxon>
        <taxon>Deinococcus</taxon>
    </lineage>
</organism>
<evidence type="ECO:0000313" key="3">
    <source>
        <dbReference type="Proteomes" id="UP001401887"/>
    </source>
</evidence>
<name>A0ABP9W9H8_9DEIO</name>
<dbReference type="GO" id="GO:0032259">
    <property type="term" value="P:methylation"/>
    <property type="evidence" value="ECO:0007669"/>
    <property type="project" value="UniProtKB-KW"/>
</dbReference>
<evidence type="ECO:0000313" key="2">
    <source>
        <dbReference type="EMBL" id="GAA5512663.1"/>
    </source>
</evidence>
<dbReference type="InterPro" id="IPR013216">
    <property type="entry name" value="Methyltransf_11"/>
</dbReference>
<dbReference type="Pfam" id="PF08241">
    <property type="entry name" value="Methyltransf_11"/>
    <property type="match status" value="1"/>
</dbReference>
<gene>
    <name evidence="2" type="primary">COQ5_3</name>
    <name evidence="2" type="ORF">Dcar01_01381</name>
</gene>
<accession>A0ABP9W9H8</accession>
<keyword evidence="3" id="KW-1185">Reference proteome</keyword>
<dbReference type="Proteomes" id="UP001401887">
    <property type="component" value="Unassembled WGS sequence"/>
</dbReference>
<dbReference type="PANTHER" id="PTHR42912">
    <property type="entry name" value="METHYLTRANSFERASE"/>
    <property type="match status" value="1"/>
</dbReference>
<sequence length="204" mass="21400">MALHHRDALLSRLDRVAWPHEPLLDALKLPAHTDVLDVGAGDGRLLRLLRERGHRGSCVGVDPAPGAGVARGTAQALPFPAASFGAVLLVRVLAHLPDPAAALAEARRVLRPGGLLVVAAHGPDHLRATWQALGQANPGQAEPGQTTETASAVCHLHLPVVVTVNAARRLAESYGLSAQGSGFPLEDTLHLRVEVSKKESRGPV</sequence>
<dbReference type="CDD" id="cd02440">
    <property type="entry name" value="AdoMet_MTases"/>
    <property type="match status" value="1"/>
</dbReference>
<comment type="caution">
    <text evidence="2">The sequence shown here is derived from an EMBL/GenBank/DDBJ whole genome shotgun (WGS) entry which is preliminary data.</text>
</comment>
<protein>
    <submittedName>
        <fullName evidence="2">2-methoxy-6-polyprenyl-1,4-benzoquinol methylase, mitochondrial</fullName>
    </submittedName>
</protein>
<feature type="domain" description="Methyltransferase type 11" evidence="1">
    <location>
        <begin position="36"/>
        <end position="118"/>
    </location>
</feature>
<dbReference type="EMBL" id="BAABRP010000003">
    <property type="protein sequence ID" value="GAA5512663.1"/>
    <property type="molecule type" value="Genomic_DNA"/>
</dbReference>
<dbReference type="SUPFAM" id="SSF53335">
    <property type="entry name" value="S-adenosyl-L-methionine-dependent methyltransferases"/>
    <property type="match status" value="1"/>
</dbReference>